<dbReference type="GO" id="GO:0006487">
    <property type="term" value="P:protein N-linked glycosylation"/>
    <property type="evidence" value="ECO:0007669"/>
    <property type="project" value="TreeGrafter"/>
</dbReference>
<dbReference type="KEGG" id="fse:DI487_01275"/>
<sequence>MEKTNRIGILIPCFNEVERFKMLNWSKQFETYRDVDFLFINDGSSDQTQNVLDTFSKEFENVFCLSLLKNSGKAEAIRQGIFQFNIIQYDYVAYLDADLATPVSELIRISQFLLQNDNLALVMGARIKLTGNQVRRSLVRHYFGRVFATIVSQVILKFPIYDTQCGAKVIRSDLAYRLFKDPFITKWLFDVELLLRFKRSDREFELKIKEIPLEIWEEKGGSKIRKREFFQFPLQLLKIYFNYV</sequence>
<name>A0A2U8QR77_9FLAO</name>
<dbReference type="EMBL" id="CP029463">
    <property type="protein sequence ID" value="AWM12632.1"/>
    <property type="molecule type" value="Genomic_DNA"/>
</dbReference>
<dbReference type="PANTHER" id="PTHR10859:SF91">
    <property type="entry name" value="DOLICHYL-PHOSPHATE BETA-GLUCOSYLTRANSFERASE"/>
    <property type="match status" value="1"/>
</dbReference>
<dbReference type="PANTHER" id="PTHR10859">
    <property type="entry name" value="GLYCOSYL TRANSFERASE"/>
    <property type="match status" value="1"/>
</dbReference>
<gene>
    <name evidence="2" type="ORF">DI487_01275</name>
</gene>
<evidence type="ECO:0000259" key="1">
    <source>
        <dbReference type="Pfam" id="PF00535"/>
    </source>
</evidence>
<keyword evidence="3" id="KW-1185">Reference proteome</keyword>
<proteinExistence type="predicted"/>
<dbReference type="AlphaFoldDB" id="A0A2U8QR77"/>
<dbReference type="Gene3D" id="3.90.550.10">
    <property type="entry name" value="Spore Coat Polysaccharide Biosynthesis Protein SpsA, Chain A"/>
    <property type="match status" value="1"/>
</dbReference>
<organism evidence="2 3">
    <name type="scientific">Flavobacterium sediminis</name>
    <dbReference type="NCBI Taxonomy" id="2201181"/>
    <lineage>
        <taxon>Bacteria</taxon>
        <taxon>Pseudomonadati</taxon>
        <taxon>Bacteroidota</taxon>
        <taxon>Flavobacteriia</taxon>
        <taxon>Flavobacteriales</taxon>
        <taxon>Flavobacteriaceae</taxon>
        <taxon>Flavobacterium</taxon>
    </lineage>
</organism>
<protein>
    <recommendedName>
        <fullName evidence="1">Glycosyltransferase 2-like domain-containing protein</fullName>
    </recommendedName>
</protein>
<reference evidence="2 3" key="1">
    <citation type="submission" date="2018-05" db="EMBL/GenBank/DDBJ databases">
        <title>Flavobacterium sp. MEBiC07310.</title>
        <authorList>
            <person name="Baek K."/>
        </authorList>
    </citation>
    <scope>NUCLEOTIDE SEQUENCE [LARGE SCALE GENOMIC DNA]</scope>
    <source>
        <strain evidence="2 3">MEBiC07310</strain>
    </source>
</reference>
<evidence type="ECO:0000313" key="2">
    <source>
        <dbReference type="EMBL" id="AWM12632.1"/>
    </source>
</evidence>
<feature type="domain" description="Glycosyltransferase 2-like" evidence="1">
    <location>
        <begin position="9"/>
        <end position="176"/>
    </location>
</feature>
<dbReference type="InterPro" id="IPR029044">
    <property type="entry name" value="Nucleotide-diphossugar_trans"/>
</dbReference>
<dbReference type="SUPFAM" id="SSF53448">
    <property type="entry name" value="Nucleotide-diphospho-sugar transferases"/>
    <property type="match status" value="1"/>
</dbReference>
<dbReference type="Pfam" id="PF00535">
    <property type="entry name" value="Glycos_transf_2"/>
    <property type="match status" value="1"/>
</dbReference>
<dbReference type="Proteomes" id="UP000245429">
    <property type="component" value="Chromosome"/>
</dbReference>
<dbReference type="RefSeq" id="WP_109568041.1">
    <property type="nucleotide sequence ID" value="NZ_CP029463.1"/>
</dbReference>
<dbReference type="InterPro" id="IPR001173">
    <property type="entry name" value="Glyco_trans_2-like"/>
</dbReference>
<dbReference type="OrthoDB" id="952827at2"/>
<accession>A0A2U8QR77</accession>
<evidence type="ECO:0000313" key="3">
    <source>
        <dbReference type="Proteomes" id="UP000245429"/>
    </source>
</evidence>